<dbReference type="GO" id="GO:0005634">
    <property type="term" value="C:nucleus"/>
    <property type="evidence" value="ECO:0007669"/>
    <property type="project" value="InterPro"/>
</dbReference>
<reference evidence="4" key="1">
    <citation type="submission" date="2023-01" db="EMBL/GenBank/DDBJ databases">
        <title>Genome assembly of the deep-sea coral Lophelia pertusa.</title>
        <authorList>
            <person name="Herrera S."/>
            <person name="Cordes E."/>
        </authorList>
    </citation>
    <scope>NUCLEOTIDE SEQUENCE</scope>
    <source>
        <strain evidence="4">USNM1676648</strain>
        <tissue evidence="4">Polyp</tissue>
    </source>
</reference>
<evidence type="ECO:0000256" key="2">
    <source>
        <dbReference type="SAM" id="MobiDB-lite"/>
    </source>
</evidence>
<dbReference type="GO" id="GO:0033596">
    <property type="term" value="C:TSC1-TSC2 complex"/>
    <property type="evidence" value="ECO:0007669"/>
    <property type="project" value="TreeGrafter"/>
</dbReference>
<organism evidence="4 5">
    <name type="scientific">Desmophyllum pertusum</name>
    <dbReference type="NCBI Taxonomy" id="174260"/>
    <lineage>
        <taxon>Eukaryota</taxon>
        <taxon>Metazoa</taxon>
        <taxon>Cnidaria</taxon>
        <taxon>Anthozoa</taxon>
        <taxon>Hexacorallia</taxon>
        <taxon>Scleractinia</taxon>
        <taxon>Caryophylliina</taxon>
        <taxon>Caryophylliidae</taxon>
        <taxon>Desmophyllum</taxon>
    </lineage>
</organism>
<dbReference type="InterPro" id="IPR035974">
    <property type="entry name" value="Rap/Ran-GAP_sf"/>
</dbReference>
<dbReference type="GO" id="GO:0005096">
    <property type="term" value="F:GTPase activator activity"/>
    <property type="evidence" value="ECO:0007669"/>
    <property type="project" value="UniProtKB-KW"/>
</dbReference>
<feature type="compositionally biased region" description="Polar residues" evidence="2">
    <location>
        <begin position="356"/>
        <end position="366"/>
    </location>
</feature>
<name>A0A9X0CQY0_9CNID</name>
<feature type="compositionally biased region" description="Basic and acidic residues" evidence="2">
    <location>
        <begin position="346"/>
        <end position="355"/>
    </location>
</feature>
<dbReference type="InterPro" id="IPR027107">
    <property type="entry name" value="Tuberin/Ral-act_asu"/>
</dbReference>
<evidence type="ECO:0000256" key="1">
    <source>
        <dbReference type="ARBA" id="ARBA00022468"/>
    </source>
</evidence>
<feature type="domain" description="Rap-GAP" evidence="3">
    <location>
        <begin position="504"/>
        <end position="731"/>
    </location>
</feature>
<dbReference type="AlphaFoldDB" id="A0A9X0CQY0"/>
<dbReference type="SUPFAM" id="SSF111347">
    <property type="entry name" value="Rap/Ran-GAP"/>
    <property type="match status" value="1"/>
</dbReference>
<dbReference type="Proteomes" id="UP001163046">
    <property type="component" value="Unassembled WGS sequence"/>
</dbReference>
<dbReference type="PANTHER" id="PTHR10063:SF0">
    <property type="entry name" value="TUBERIN"/>
    <property type="match status" value="1"/>
</dbReference>
<dbReference type="GO" id="GO:0051056">
    <property type="term" value="P:regulation of small GTPase mediated signal transduction"/>
    <property type="evidence" value="ECO:0007669"/>
    <property type="project" value="InterPro"/>
</dbReference>
<feature type="compositionally biased region" description="Basic and acidic residues" evidence="2">
    <location>
        <begin position="272"/>
        <end position="293"/>
    </location>
</feature>
<accession>A0A9X0CQY0</accession>
<evidence type="ECO:0000313" key="5">
    <source>
        <dbReference type="Proteomes" id="UP001163046"/>
    </source>
</evidence>
<feature type="region of interest" description="Disordered" evidence="2">
    <location>
        <begin position="1"/>
        <end position="454"/>
    </location>
</feature>
<keyword evidence="1" id="KW-0343">GTPase activation</keyword>
<dbReference type="InterPro" id="IPR000331">
    <property type="entry name" value="Rap/Ran_GAP_dom"/>
</dbReference>
<keyword evidence="5" id="KW-1185">Reference proteome</keyword>
<dbReference type="Gene3D" id="3.40.50.11210">
    <property type="entry name" value="Rap/Ran-GAP"/>
    <property type="match status" value="1"/>
</dbReference>
<dbReference type="PROSITE" id="PS50085">
    <property type="entry name" value="RAPGAP"/>
    <property type="match status" value="1"/>
</dbReference>
<feature type="compositionally biased region" description="Polar residues" evidence="2">
    <location>
        <begin position="381"/>
        <end position="397"/>
    </location>
</feature>
<dbReference type="GO" id="GO:0032007">
    <property type="term" value="P:negative regulation of TOR signaling"/>
    <property type="evidence" value="ECO:0007669"/>
    <property type="project" value="TreeGrafter"/>
</dbReference>
<dbReference type="OrthoDB" id="19311at2759"/>
<feature type="compositionally biased region" description="Polar residues" evidence="2">
    <location>
        <begin position="71"/>
        <end position="80"/>
    </location>
</feature>
<gene>
    <name evidence="4" type="primary">TSC2_2</name>
    <name evidence="4" type="ORF">OS493_018055</name>
</gene>
<comment type="caution">
    <text evidence="4">The sequence shown here is derived from an EMBL/GenBank/DDBJ whole genome shotgun (WGS) entry which is preliminary data.</text>
</comment>
<dbReference type="EMBL" id="MU826835">
    <property type="protein sequence ID" value="KAJ7372777.1"/>
    <property type="molecule type" value="Genomic_DNA"/>
</dbReference>
<evidence type="ECO:0000259" key="3">
    <source>
        <dbReference type="PROSITE" id="PS50085"/>
    </source>
</evidence>
<feature type="compositionally biased region" description="Polar residues" evidence="2">
    <location>
        <begin position="1"/>
        <end position="10"/>
    </location>
</feature>
<proteinExistence type="predicted"/>
<feature type="compositionally biased region" description="Basic and acidic residues" evidence="2">
    <location>
        <begin position="228"/>
        <end position="246"/>
    </location>
</feature>
<dbReference type="Pfam" id="PF02145">
    <property type="entry name" value="Rap_GAP"/>
    <property type="match status" value="1"/>
</dbReference>
<dbReference type="PANTHER" id="PTHR10063">
    <property type="entry name" value="TUBERIN"/>
    <property type="match status" value="1"/>
</dbReference>
<protein>
    <submittedName>
        <fullName evidence="4">Tuberous sclerosis 2-like protein</fullName>
    </submittedName>
</protein>
<dbReference type="FunFam" id="3.40.50.11210:FF:000007">
    <property type="entry name" value="Tuberous sclerosis 2"/>
    <property type="match status" value="1"/>
</dbReference>
<evidence type="ECO:0000313" key="4">
    <source>
        <dbReference type="EMBL" id="KAJ7372777.1"/>
    </source>
</evidence>
<sequence>MSSGLDSDVSTAVVDDPQIGDFLSPHSEKHGEVLSTSTESGSVIVDVVRPIKPPEGMDGATSHDTAREETQPSPDWQLDSSDGGKPGPPQLDPVLIYSPTGSMDTPPSTPAGSMDSELFEGRDRLLSRSPRKGPNVFTMRYSECSDLPGSLETTPTEDVPPSKTRKQMHFEKPELGVSPADHFPVSSLPGLNQWEQRRRDETRYLSSSEMYRLASDEESVQSLNVEDSADHSGDQKVETPEKDAPQHRAISPAKKAERPKSLPYHSLSVEPRAIRESPEFALDRGFTEQDRKALTTSLDAGASRGHQIPPRSPKPRGHSQDLDTSAQAPKKVKLKKASSISSPFRSRRELDHSEHSPFTSPRQGRSSMGVKSKEAEDRLGYTSSVGDPKKSTSSPELSSPPAFPKVSTLAKTATVKRLASRSRMVPLGGGPQSTSKSSRSAPMIGDLSDTGPKEPPILVTPSESFRYPLDPCFVFLQLYHASFLGPVHEKPQPLPDGEVIERAIKCLDRIPPYDTHKIGVIYVGPGQHDNEAAILRNVYGSSRYMKFLAGLGTLVRLRDCPPAEIYTGGLDRNGADGEFAYSWQDDICQVIFHVATLMPTKDSDPGCNSKKMHIGNDFVTIVYNDSQQTVKFGRIKGQFNFAEVLIKPLDNESNMVSLRFKDELKDLLTDTGTRVISDNNLPRLVRQLVVHINMASVIHQSQKRPTDAYGCNWLERLRQIKRVRTKAAAENFSVPSSPIGKISPSLGLRLSSAPVTGLTDFTEYIMK</sequence>